<sequence length="551" mass="61549">MATNHLQACLDNINAQNNPRYGWLSGFLNQEPGFVRKWIYPFRTGQTRTIVADLFSPSTTTISISRYDKPDDVYEALETRPASAIVRLILVVSMSGVDAKRFKAQVSKTSTTHVKFDTMGSLVASSGLDLSNALATDDELDASIQDNDAPIVTRSRTAGVEGMHPIEGHTSWLLNPDILGSVMSATNLNAGILLRHLDQKEHLVYRRQKQIQQPGAARQDEEVWHDISFGIDQENYVTAMLHIKPQPGLGGKESPPHSTLILLVNEDNCLGIDFNPYASALGQVFQPSYDSLNEMFETMLKSKSEDERGAVLQDPLILAWDYAALLSGKFACQLELYRRRWKIRYEKYANSTAVCGIPETRDIIRKEAIQLSTHIQYIQKSLQSLTKLTSHTQAPNSGLNELIQDFEEMSNRLQSLKSAYDNFIEQQVSKISLADARHTMTEARDLQRLSYLGFIFAPLSLACSFFSTDIEPLGGAAPVWQLAVTSLATIFVSVLILLFLSRKRVLTKAQEVVKGQKSARSILVTHSYAPHIETARVVFTETALWRPDLVT</sequence>
<reference evidence="1" key="1">
    <citation type="submission" date="2022-12" db="EMBL/GenBank/DDBJ databases">
        <title>Genome Sequence of Lasiodiplodia mahajangana.</title>
        <authorList>
            <person name="Buettner E."/>
        </authorList>
    </citation>
    <scope>NUCLEOTIDE SEQUENCE</scope>
    <source>
        <strain evidence="1">VT137</strain>
    </source>
</reference>
<name>A0ACC2JV32_9PEZI</name>
<comment type="caution">
    <text evidence="1">The sequence shown here is derived from an EMBL/GenBank/DDBJ whole genome shotgun (WGS) entry which is preliminary data.</text>
</comment>
<dbReference type="Proteomes" id="UP001153332">
    <property type="component" value="Unassembled WGS sequence"/>
</dbReference>
<evidence type="ECO:0000313" key="1">
    <source>
        <dbReference type="EMBL" id="KAJ8131392.1"/>
    </source>
</evidence>
<protein>
    <submittedName>
        <fullName evidence="1">Uncharacterized protein</fullName>
    </submittedName>
</protein>
<organism evidence="1 2">
    <name type="scientific">Lasiodiplodia mahajangana</name>
    <dbReference type="NCBI Taxonomy" id="1108764"/>
    <lineage>
        <taxon>Eukaryota</taxon>
        <taxon>Fungi</taxon>
        <taxon>Dikarya</taxon>
        <taxon>Ascomycota</taxon>
        <taxon>Pezizomycotina</taxon>
        <taxon>Dothideomycetes</taxon>
        <taxon>Dothideomycetes incertae sedis</taxon>
        <taxon>Botryosphaeriales</taxon>
        <taxon>Botryosphaeriaceae</taxon>
        <taxon>Lasiodiplodia</taxon>
    </lineage>
</organism>
<evidence type="ECO:0000313" key="2">
    <source>
        <dbReference type="Proteomes" id="UP001153332"/>
    </source>
</evidence>
<proteinExistence type="predicted"/>
<accession>A0ACC2JV32</accession>
<gene>
    <name evidence="1" type="ORF">O1611_g2235</name>
</gene>
<dbReference type="EMBL" id="JAPUUL010000300">
    <property type="protein sequence ID" value="KAJ8131392.1"/>
    <property type="molecule type" value="Genomic_DNA"/>
</dbReference>
<keyword evidence="2" id="KW-1185">Reference proteome</keyword>